<comment type="caution">
    <text evidence="3">The sequence shown here is derived from an EMBL/GenBank/DDBJ whole genome shotgun (WGS) entry which is preliminary data.</text>
</comment>
<dbReference type="InterPro" id="IPR004722">
    <property type="entry name" value="DHOase"/>
</dbReference>
<sequence>MKQTRPLAIVGGRLMTPGGVVSGAIRLKNGLISSIGTETSARDGDEVIDAKGKLVAPGIVDLGVFAIDKPAFRFGGITRAALMPDQSPPLDYPSRINYIAKSGKPDLWVHPLAAATRGLEGRELAEIALMKDAGARGVSTGRSWIADSGVMLRLLQYAAMLDLVVVAHSEDAALTGEAAATAGEIATRLGLPSAPAEAEALALARDIALAEMSGARLHFRQVTTARGFALIRDAKARGVKVTCGITPAHFMLSDLASVDFRTFTRLSPPLRSEADRQAALAAIGDGVVDVISSGHDPRGPEGKRLPFADAQPGMAGAETLLAMTLGLVRDEVIDTARAFELLATNPAKLLGVEAGALEADLEADIAIIDPDAPWFVDRSRMKATADNTPFDRQGVQGRVSTLFKGGVRV</sequence>
<evidence type="ECO:0000256" key="1">
    <source>
        <dbReference type="ARBA" id="ARBA00022975"/>
    </source>
</evidence>
<dbReference type="RefSeq" id="WP_218315507.1">
    <property type="nucleotide sequence ID" value="NZ_JAGSPB010000001.1"/>
</dbReference>
<evidence type="ECO:0000259" key="2">
    <source>
        <dbReference type="Pfam" id="PF12890"/>
    </source>
</evidence>
<proteinExistence type="predicted"/>
<dbReference type="CDD" id="cd01317">
    <property type="entry name" value="DHOase_IIa"/>
    <property type="match status" value="1"/>
</dbReference>
<organism evidence="3 4">
    <name type="scientific">Erythrobacter ani</name>
    <dbReference type="NCBI Taxonomy" id="2827235"/>
    <lineage>
        <taxon>Bacteria</taxon>
        <taxon>Pseudomonadati</taxon>
        <taxon>Pseudomonadota</taxon>
        <taxon>Alphaproteobacteria</taxon>
        <taxon>Sphingomonadales</taxon>
        <taxon>Erythrobacteraceae</taxon>
        <taxon>Erythrobacter/Porphyrobacter group</taxon>
        <taxon>Erythrobacter</taxon>
    </lineage>
</organism>
<evidence type="ECO:0000313" key="3">
    <source>
        <dbReference type="EMBL" id="MBV7264991.1"/>
    </source>
</evidence>
<evidence type="ECO:0000313" key="4">
    <source>
        <dbReference type="Proteomes" id="UP000699975"/>
    </source>
</evidence>
<accession>A0ABS6SJ33</accession>
<dbReference type="PANTHER" id="PTHR43668:SF2">
    <property type="entry name" value="ALLANTOINASE"/>
    <property type="match status" value="1"/>
</dbReference>
<name>A0ABS6SJ33_9SPHN</name>
<dbReference type="Pfam" id="PF12890">
    <property type="entry name" value="DHOase"/>
    <property type="match status" value="1"/>
</dbReference>
<protein>
    <submittedName>
        <fullName evidence="3">Dihydroorotase</fullName>
    </submittedName>
</protein>
<dbReference type="InterPro" id="IPR024403">
    <property type="entry name" value="DHOase_cat"/>
</dbReference>
<keyword evidence="4" id="KW-1185">Reference proteome</keyword>
<dbReference type="Proteomes" id="UP000699975">
    <property type="component" value="Unassembled WGS sequence"/>
</dbReference>
<feature type="domain" description="Dihydroorotase catalytic" evidence="2">
    <location>
        <begin position="75"/>
        <end position="223"/>
    </location>
</feature>
<dbReference type="PANTHER" id="PTHR43668">
    <property type="entry name" value="ALLANTOINASE"/>
    <property type="match status" value="1"/>
</dbReference>
<dbReference type="InterPro" id="IPR050138">
    <property type="entry name" value="DHOase/Allantoinase_Hydrolase"/>
</dbReference>
<reference evidence="3 4" key="1">
    <citation type="submission" date="2021-04" db="EMBL/GenBank/DDBJ databases">
        <authorList>
            <person name="Pira H."/>
            <person name="Risdian C."/>
            <person name="Wink J."/>
        </authorList>
    </citation>
    <scope>NUCLEOTIDE SEQUENCE [LARGE SCALE GENOMIC DNA]</scope>
    <source>
        <strain evidence="3 4">WH131</strain>
    </source>
</reference>
<dbReference type="EMBL" id="JAGSPB010000001">
    <property type="protein sequence ID" value="MBV7264991.1"/>
    <property type="molecule type" value="Genomic_DNA"/>
</dbReference>
<gene>
    <name evidence="3" type="ORF">KCG45_02225</name>
</gene>
<keyword evidence="1" id="KW-0665">Pyrimidine biosynthesis</keyword>